<proteinExistence type="predicted"/>
<keyword evidence="2" id="KW-0472">Membrane</keyword>
<keyword evidence="2" id="KW-0812">Transmembrane</keyword>
<keyword evidence="2" id="KW-1133">Transmembrane helix</keyword>
<evidence type="ECO:0000313" key="5">
    <source>
        <dbReference type="Proteomes" id="UP000617951"/>
    </source>
</evidence>
<name>A0A926DK31_9FIRM</name>
<feature type="compositionally biased region" description="Pro residues" evidence="1">
    <location>
        <begin position="121"/>
        <end position="151"/>
    </location>
</feature>
<organism evidence="4 5">
    <name type="scientific">Guopingia tenuis</name>
    <dbReference type="NCBI Taxonomy" id="2763656"/>
    <lineage>
        <taxon>Bacteria</taxon>
        <taxon>Bacillati</taxon>
        <taxon>Bacillota</taxon>
        <taxon>Clostridia</taxon>
        <taxon>Christensenellales</taxon>
        <taxon>Christensenellaceae</taxon>
        <taxon>Guopingia</taxon>
    </lineage>
</organism>
<comment type="caution">
    <text evidence="4">The sequence shown here is derived from an EMBL/GenBank/DDBJ whole genome shotgun (WGS) entry which is preliminary data.</text>
</comment>
<dbReference type="Pfam" id="PF13828">
    <property type="entry name" value="DUF4190"/>
    <property type="match status" value="1"/>
</dbReference>
<evidence type="ECO:0000256" key="1">
    <source>
        <dbReference type="SAM" id="MobiDB-lite"/>
    </source>
</evidence>
<keyword evidence="5" id="KW-1185">Reference proteome</keyword>
<dbReference type="AlphaFoldDB" id="A0A926DK31"/>
<reference evidence="4" key="1">
    <citation type="submission" date="2020-08" db="EMBL/GenBank/DDBJ databases">
        <title>Genome public.</title>
        <authorList>
            <person name="Liu C."/>
            <person name="Sun Q."/>
        </authorList>
    </citation>
    <scope>NUCLEOTIDE SEQUENCE</scope>
    <source>
        <strain evidence="4">NSJ-63</strain>
    </source>
</reference>
<feature type="domain" description="DUF4190" evidence="3">
    <location>
        <begin position="171"/>
        <end position="230"/>
    </location>
</feature>
<dbReference type="Proteomes" id="UP000617951">
    <property type="component" value="Unassembled WGS sequence"/>
</dbReference>
<dbReference type="EMBL" id="JACRSS010000005">
    <property type="protein sequence ID" value="MBC8539187.1"/>
    <property type="molecule type" value="Genomic_DNA"/>
</dbReference>
<protein>
    <submittedName>
        <fullName evidence="4">DUF4190 domain-containing protein</fullName>
    </submittedName>
</protein>
<feature type="region of interest" description="Disordered" evidence="1">
    <location>
        <begin position="1"/>
        <end position="152"/>
    </location>
</feature>
<evidence type="ECO:0000259" key="3">
    <source>
        <dbReference type="Pfam" id="PF13828"/>
    </source>
</evidence>
<dbReference type="RefSeq" id="WP_249280793.1">
    <property type="nucleotide sequence ID" value="NZ_JACRSS010000005.1"/>
</dbReference>
<feature type="compositionally biased region" description="Low complexity" evidence="1">
    <location>
        <begin position="25"/>
        <end position="45"/>
    </location>
</feature>
<gene>
    <name evidence="4" type="ORF">H8693_09630</name>
</gene>
<dbReference type="InterPro" id="IPR025241">
    <property type="entry name" value="DUF4190"/>
</dbReference>
<sequence>MDEQRNHDNAHPENYEYTQQPFYGQAEPPVQPAAQQPPVNGQAVPEQPPTPPKDEQPANPPQPGPGQPPPIPPQGGPQAQGYYDPATASYTQPGPYPPNPGYRPPQPGPGYQTGPGYQAGPTPPGPGYQPNPGYQPPGYQPNPGYHYPPHPGYQQPGAYANPAAVSQKSGMGIAAMVCGIASIVFCFVFYIGIPCGIVGLVLGIVANRKEKSGMALAGIITGAIGTALSIFILVVLIGEFATGYYSNWWDFTDSI</sequence>
<feature type="compositionally biased region" description="Low complexity" evidence="1">
    <location>
        <begin position="109"/>
        <end position="120"/>
    </location>
</feature>
<feature type="transmembrane region" description="Helical" evidence="2">
    <location>
        <begin position="173"/>
        <end position="202"/>
    </location>
</feature>
<feature type="transmembrane region" description="Helical" evidence="2">
    <location>
        <begin position="214"/>
        <end position="238"/>
    </location>
</feature>
<accession>A0A926DK31</accession>
<evidence type="ECO:0000313" key="4">
    <source>
        <dbReference type="EMBL" id="MBC8539187.1"/>
    </source>
</evidence>
<feature type="compositionally biased region" description="Pro residues" evidence="1">
    <location>
        <begin position="94"/>
        <end position="108"/>
    </location>
</feature>
<feature type="compositionally biased region" description="Basic and acidic residues" evidence="1">
    <location>
        <begin position="1"/>
        <end position="14"/>
    </location>
</feature>
<evidence type="ECO:0000256" key="2">
    <source>
        <dbReference type="SAM" id="Phobius"/>
    </source>
</evidence>
<feature type="compositionally biased region" description="Pro residues" evidence="1">
    <location>
        <begin position="58"/>
        <end position="75"/>
    </location>
</feature>